<protein>
    <submittedName>
        <fullName evidence="2">Putative tail-host specificity protein</fullName>
    </submittedName>
</protein>
<proteinExistence type="predicted"/>
<accession>Q2I7P5</accession>
<evidence type="ECO:0000259" key="1">
    <source>
        <dbReference type="Pfam" id="PF06605"/>
    </source>
</evidence>
<evidence type="ECO:0000313" key="2">
    <source>
        <dbReference type="EMBL" id="ABB02698.1"/>
    </source>
</evidence>
<reference evidence="2" key="1">
    <citation type="journal article" date="2008" name="Vet. Microbiol.">
        <title>Characterization of a bacteriophage lysin (Ply700) from Streptococcus uberis.</title>
        <authorList>
            <person name="Celia L.K."/>
            <person name="Nelson D."/>
            <person name="Kerr D.E."/>
        </authorList>
    </citation>
    <scope>NUCLEOTIDE SEQUENCE</scope>
</reference>
<name>Q2I7P5_9VIRU</name>
<dbReference type="InterPro" id="IPR010572">
    <property type="entry name" value="Tail_dom"/>
</dbReference>
<feature type="domain" description="Tail spike" evidence="1">
    <location>
        <begin position="102"/>
        <end position="329"/>
    </location>
</feature>
<organism evidence="2">
    <name type="scientific">Streptococcus phage 700P1</name>
    <dbReference type="NCBI Taxonomy" id="350104"/>
    <lineage>
        <taxon>Viruses</taxon>
    </lineage>
</organism>
<dbReference type="EMBL" id="DQ198146">
    <property type="protein sequence ID" value="ABB02698.1"/>
    <property type="molecule type" value="Genomic_DNA"/>
</dbReference>
<sequence>MTQFLKGACSFVTIKYRSKDAEKVRAGCKLAFRHKGKDYWLTINEFGKKGTEVEITAYSLSLEANKEKCGAYKASSAMPIVDYFSVFDPEKSLEIGINEVSDKKLTLEWTGTDTVLARLYSLANYFDAELEFVTELNPNYSLKRHVVNIYRSGNLGGDSTGRPVRVGTELKVLGFNSNINDLYTAIDVTGKDGLKLPDKTIKDAKGEVQFFSKNGRLYAPQARDKFPSNNVNVNDGYILAEAKPTEYTDQEALFGYALSEMKKHCDVQVEYSTEGAVKGSVGDTKTLIDSINFEPTLYVQARITEKTEDLETGKSLKTTFSNFKRTSSQLSNDLTKKIEELAKSAVPYRIVMVTSNGTSFKNGTGQSIVSPKLFKGDTEITDATYRFNFNNNTVAGLNYTVNASAVNGTSVLKIDAYVGNDAVVSDELTFINVNDGLNGSNGRGITSTEDYYLVSASKIGITSATTGWVKGTPQVATATNKYHWHYHVDIYSDGTRKETVPAVIGIYGDQGIPGTPGADGKTPFWHTAWANSADGKTDFSLTDSTNKRFIGQYTDYTQADSTDPTKYKWVDMTANVKSGGINYIVKSNKQFTDKGLAATGITNTIDGVLHVESVVDNGNYLRFDWSGRYPEYLTNAENKFNENDDFTITFWCKRLSGDGIPNVFIKSGMGYYPLNGELNSTEFKPISYTGKWKKANDIYLHLGFYNAIGVFEFEKFKLEKGNIATDHSEAPEDTQLKIDSKADDALTQEQLLAIAEEQRLMKSSLEATASLENSKANLKNC</sequence>
<dbReference type="Pfam" id="PF06605">
    <property type="entry name" value="Prophage_tail"/>
    <property type="match status" value="1"/>
</dbReference>